<dbReference type="Gene3D" id="6.10.250.690">
    <property type="match status" value="1"/>
</dbReference>
<evidence type="ECO:0000256" key="9">
    <source>
        <dbReference type="PROSITE-ProRule" id="PRU01091"/>
    </source>
</evidence>
<keyword evidence="5 9" id="KW-0238">DNA-binding</keyword>
<accession>A0ABR7DHU3</accession>
<organism evidence="12 13">
    <name type="scientific">Clostridium hominis</name>
    <dbReference type="NCBI Taxonomy" id="2763036"/>
    <lineage>
        <taxon>Bacteria</taxon>
        <taxon>Bacillati</taxon>
        <taxon>Bacillota</taxon>
        <taxon>Clostridia</taxon>
        <taxon>Eubacteriales</taxon>
        <taxon>Clostridiaceae</taxon>
        <taxon>Clostridium</taxon>
    </lineage>
</organism>
<protein>
    <recommendedName>
        <fullName evidence="1">Stage 0 sporulation protein A homolog</fullName>
    </recommendedName>
</protein>
<dbReference type="EMBL" id="JACOOO010000047">
    <property type="protein sequence ID" value="MBC5630984.1"/>
    <property type="molecule type" value="Genomic_DNA"/>
</dbReference>
<dbReference type="SUPFAM" id="SSF46894">
    <property type="entry name" value="C-terminal effector domain of the bipartite response regulators"/>
    <property type="match status" value="1"/>
</dbReference>
<evidence type="ECO:0000259" key="11">
    <source>
        <dbReference type="PROSITE" id="PS51755"/>
    </source>
</evidence>
<dbReference type="Pfam" id="PF00486">
    <property type="entry name" value="Trans_reg_C"/>
    <property type="match status" value="1"/>
</dbReference>
<dbReference type="InterPro" id="IPR016032">
    <property type="entry name" value="Sig_transdc_resp-reg_C-effctor"/>
</dbReference>
<evidence type="ECO:0000256" key="7">
    <source>
        <dbReference type="ARBA" id="ARBA00024867"/>
    </source>
</evidence>
<dbReference type="InterPro" id="IPR001789">
    <property type="entry name" value="Sig_transdc_resp-reg_receiver"/>
</dbReference>
<evidence type="ECO:0000256" key="8">
    <source>
        <dbReference type="PROSITE-ProRule" id="PRU00169"/>
    </source>
</evidence>
<evidence type="ECO:0000313" key="13">
    <source>
        <dbReference type="Proteomes" id="UP000596929"/>
    </source>
</evidence>
<evidence type="ECO:0000256" key="3">
    <source>
        <dbReference type="ARBA" id="ARBA00023012"/>
    </source>
</evidence>
<keyword evidence="13" id="KW-1185">Reference proteome</keyword>
<feature type="domain" description="Response regulatory" evidence="10">
    <location>
        <begin position="4"/>
        <end position="117"/>
    </location>
</feature>
<gene>
    <name evidence="12" type="ORF">H8S20_19330</name>
</gene>
<evidence type="ECO:0000259" key="10">
    <source>
        <dbReference type="PROSITE" id="PS50110"/>
    </source>
</evidence>
<keyword evidence="4" id="KW-0805">Transcription regulation</keyword>
<dbReference type="PANTHER" id="PTHR48111:SF40">
    <property type="entry name" value="PHOSPHATE REGULON TRANSCRIPTIONAL REGULATORY PROTEIN PHOB"/>
    <property type="match status" value="1"/>
</dbReference>
<dbReference type="Pfam" id="PF00072">
    <property type="entry name" value="Response_reg"/>
    <property type="match status" value="1"/>
</dbReference>
<dbReference type="SUPFAM" id="SSF52172">
    <property type="entry name" value="CheY-like"/>
    <property type="match status" value="1"/>
</dbReference>
<keyword evidence="6" id="KW-0804">Transcription</keyword>
<dbReference type="RefSeq" id="WP_186861108.1">
    <property type="nucleotide sequence ID" value="NZ_JACOOO010000047.1"/>
</dbReference>
<dbReference type="PROSITE" id="PS51755">
    <property type="entry name" value="OMPR_PHOB"/>
    <property type="match status" value="1"/>
</dbReference>
<dbReference type="PROSITE" id="PS50110">
    <property type="entry name" value="RESPONSE_REGULATORY"/>
    <property type="match status" value="1"/>
</dbReference>
<dbReference type="InterPro" id="IPR036388">
    <property type="entry name" value="WH-like_DNA-bd_sf"/>
</dbReference>
<comment type="caution">
    <text evidence="12">The sequence shown here is derived from an EMBL/GenBank/DDBJ whole genome shotgun (WGS) entry which is preliminary data.</text>
</comment>
<dbReference type="SMART" id="SM00448">
    <property type="entry name" value="REC"/>
    <property type="match status" value="1"/>
</dbReference>
<evidence type="ECO:0000256" key="6">
    <source>
        <dbReference type="ARBA" id="ARBA00023163"/>
    </source>
</evidence>
<keyword evidence="3" id="KW-0902">Two-component regulatory system</keyword>
<keyword evidence="2 8" id="KW-0597">Phosphoprotein</keyword>
<sequence length="234" mass="27289">MESKVLVIEDDKSINDILVNSLKVEGYIVRSAFKGREARELLNTFLPNLTLLDINLPDESGFDLCKFINNTYGIPIIILTARNDVFDKVLGLELGADDYITKPFHIKEVLTRVKIALRRVAKYTEGAKMKFISLTPHIKINYDSRVVMKDDKEIILKPKEYQLLEFLSQNRDRVFSREELLDNVWECTYDGDLRTIDIHVRRIRSKLDDTKYKSIIETVFGFGYVMRLYNENKV</sequence>
<feature type="DNA-binding region" description="OmpR/PhoB-type" evidence="9">
    <location>
        <begin position="129"/>
        <end position="228"/>
    </location>
</feature>
<dbReference type="PANTHER" id="PTHR48111">
    <property type="entry name" value="REGULATOR OF RPOS"/>
    <property type="match status" value="1"/>
</dbReference>
<feature type="modified residue" description="4-aspartylphosphate" evidence="8">
    <location>
        <position position="53"/>
    </location>
</feature>
<evidence type="ECO:0000313" key="12">
    <source>
        <dbReference type="EMBL" id="MBC5630984.1"/>
    </source>
</evidence>
<evidence type="ECO:0000256" key="1">
    <source>
        <dbReference type="ARBA" id="ARBA00018672"/>
    </source>
</evidence>
<dbReference type="InterPro" id="IPR039420">
    <property type="entry name" value="WalR-like"/>
</dbReference>
<dbReference type="CDD" id="cd17574">
    <property type="entry name" value="REC_OmpR"/>
    <property type="match status" value="1"/>
</dbReference>
<proteinExistence type="predicted"/>
<feature type="domain" description="OmpR/PhoB-type" evidence="11">
    <location>
        <begin position="129"/>
        <end position="228"/>
    </location>
</feature>
<comment type="function">
    <text evidence="7">May play the central regulatory role in sporulation. It may be an element of the effector pathway responsible for the activation of sporulation genes in response to nutritional stress. Spo0A may act in concert with spo0H (a sigma factor) to control the expression of some genes that are critical to the sporulation process.</text>
</comment>
<dbReference type="SMART" id="SM00862">
    <property type="entry name" value="Trans_reg_C"/>
    <property type="match status" value="1"/>
</dbReference>
<reference evidence="12 13" key="1">
    <citation type="submission" date="2020-08" db="EMBL/GenBank/DDBJ databases">
        <title>Genome public.</title>
        <authorList>
            <person name="Liu C."/>
            <person name="Sun Q."/>
        </authorList>
    </citation>
    <scope>NUCLEOTIDE SEQUENCE [LARGE SCALE GENOMIC DNA]</scope>
    <source>
        <strain evidence="12 13">NSJ-6</strain>
    </source>
</reference>
<evidence type="ECO:0000256" key="5">
    <source>
        <dbReference type="ARBA" id="ARBA00023125"/>
    </source>
</evidence>
<dbReference type="Gene3D" id="1.10.10.10">
    <property type="entry name" value="Winged helix-like DNA-binding domain superfamily/Winged helix DNA-binding domain"/>
    <property type="match status" value="1"/>
</dbReference>
<dbReference type="InterPro" id="IPR011006">
    <property type="entry name" value="CheY-like_superfamily"/>
</dbReference>
<name>A0ABR7DHU3_9CLOT</name>
<evidence type="ECO:0000256" key="2">
    <source>
        <dbReference type="ARBA" id="ARBA00022553"/>
    </source>
</evidence>
<dbReference type="Proteomes" id="UP000596929">
    <property type="component" value="Unassembled WGS sequence"/>
</dbReference>
<evidence type="ECO:0000256" key="4">
    <source>
        <dbReference type="ARBA" id="ARBA00023015"/>
    </source>
</evidence>
<dbReference type="Gene3D" id="3.40.50.2300">
    <property type="match status" value="1"/>
</dbReference>
<dbReference type="InterPro" id="IPR001867">
    <property type="entry name" value="OmpR/PhoB-type_DNA-bd"/>
</dbReference>
<dbReference type="CDD" id="cd00383">
    <property type="entry name" value="trans_reg_C"/>
    <property type="match status" value="1"/>
</dbReference>